<reference evidence="1 2" key="1">
    <citation type="journal article" date="2017" name="Environ. Microbiol.">
        <title>Genome and epigenome of a novel marine Thaumarchaeota strain suggest viral infection, phosphorothioation DNA modification and multiple restriction systems.</title>
        <authorList>
            <person name="Ahlgren N.A."/>
            <person name="Chen Y."/>
            <person name="Needham D.M."/>
            <person name="Parada A.E."/>
            <person name="Sachdeva R."/>
            <person name="Trinh V."/>
            <person name="Chen T."/>
            <person name="Fuhrman J.A."/>
        </authorList>
    </citation>
    <scope>NUCLEOTIDE SEQUENCE [LARGE SCALE GENOMIC DNA]</scope>
    <source>
        <strain evidence="1 2">SPOT01</strain>
    </source>
</reference>
<dbReference type="KEGG" id="nct:NMSP_1260"/>
<protein>
    <submittedName>
        <fullName evidence="1">Uncharacterized protein</fullName>
    </submittedName>
</protein>
<evidence type="ECO:0000313" key="2">
    <source>
        <dbReference type="Proteomes" id="UP000249949"/>
    </source>
</evidence>
<dbReference type="GeneID" id="32901710"/>
<dbReference type="RefSeq" id="WP_086907919.1">
    <property type="nucleotide sequence ID" value="NZ_CP021324.1"/>
</dbReference>
<organism evidence="1 2">
    <name type="scientific">Candidatus Nitrosomarinus catalinensis</name>
    <dbReference type="NCBI Taxonomy" id="1898749"/>
    <lineage>
        <taxon>Archaea</taxon>
        <taxon>Nitrososphaerota</taxon>
        <taxon>Nitrososphaeria</taxon>
        <taxon>Nitrosopumilales</taxon>
        <taxon>Nitrosopumilaceae</taxon>
        <taxon>Candidatus Nitrosomarinus</taxon>
    </lineage>
</organism>
<name>A0A2Z2HMB6_9ARCH</name>
<keyword evidence="2" id="KW-1185">Reference proteome</keyword>
<dbReference type="AlphaFoldDB" id="A0A2Z2HMB6"/>
<accession>A0A2Z2HMB6</accession>
<evidence type="ECO:0000313" key="1">
    <source>
        <dbReference type="EMBL" id="ARS64875.1"/>
    </source>
</evidence>
<dbReference type="EMBL" id="CP021324">
    <property type="protein sequence ID" value="ARS64875.1"/>
    <property type="molecule type" value="Genomic_DNA"/>
</dbReference>
<sequence length="67" mass="7982">MAVYSLPWDRQEQIKVCVALRNHSFVSFTEKDELEKIERNIQYADLSEPEKLYLEKMIDQYGSNIDI</sequence>
<gene>
    <name evidence="1" type="ORF">NMSP_1260</name>
</gene>
<proteinExistence type="predicted"/>
<dbReference type="Proteomes" id="UP000249949">
    <property type="component" value="Chromosome"/>
</dbReference>